<evidence type="ECO:0000259" key="2">
    <source>
        <dbReference type="Pfam" id="PF05239"/>
    </source>
</evidence>
<dbReference type="SUPFAM" id="SSF50346">
    <property type="entry name" value="PRC-barrel domain"/>
    <property type="match status" value="1"/>
</dbReference>
<accession>A0ABY1IGY1</accession>
<evidence type="ECO:0000256" key="1">
    <source>
        <dbReference type="SAM" id="SignalP"/>
    </source>
</evidence>
<feature type="signal peptide" evidence="1">
    <location>
        <begin position="1"/>
        <end position="20"/>
    </location>
</feature>
<sequence>MKNILIAASIAALMSGSAMAQTTATTPAPASDNPVIVVLPPVTQGAAPAHFLIDDLDDEDVYGVDGAKIGEIEDFVVDTEGQIAAVVIEVGGFLGIGEKEVLVDWSALDIQVTDGDLRVNAPTLTREELEAAADVDVDAMVLGRD</sequence>
<dbReference type="InterPro" id="IPR011033">
    <property type="entry name" value="PRC_barrel-like_sf"/>
</dbReference>
<evidence type="ECO:0000313" key="3">
    <source>
        <dbReference type="EMBL" id="SHJ15559.1"/>
    </source>
</evidence>
<organism evidence="3 4">
    <name type="scientific">Aureimonas altamirensis DSM 21988</name>
    <dbReference type="NCBI Taxonomy" id="1121026"/>
    <lineage>
        <taxon>Bacteria</taxon>
        <taxon>Pseudomonadati</taxon>
        <taxon>Pseudomonadota</taxon>
        <taxon>Alphaproteobacteria</taxon>
        <taxon>Hyphomicrobiales</taxon>
        <taxon>Aurantimonadaceae</taxon>
        <taxon>Aureimonas</taxon>
    </lineage>
</organism>
<dbReference type="EMBL" id="FQZC01000002">
    <property type="protein sequence ID" value="SHJ15559.1"/>
    <property type="molecule type" value="Genomic_DNA"/>
</dbReference>
<dbReference type="Pfam" id="PF05239">
    <property type="entry name" value="PRC"/>
    <property type="match status" value="1"/>
</dbReference>
<dbReference type="Gene3D" id="2.30.30.240">
    <property type="entry name" value="PRC-barrel domain"/>
    <property type="match status" value="1"/>
</dbReference>
<proteinExistence type="predicted"/>
<evidence type="ECO:0000313" key="4">
    <source>
        <dbReference type="Proteomes" id="UP000184290"/>
    </source>
</evidence>
<gene>
    <name evidence="3" type="ORF">SAMN02745911_1848</name>
</gene>
<reference evidence="3 4" key="1">
    <citation type="submission" date="2016-11" db="EMBL/GenBank/DDBJ databases">
        <authorList>
            <person name="Varghese N."/>
            <person name="Submissions S."/>
        </authorList>
    </citation>
    <scope>NUCLEOTIDE SEQUENCE [LARGE SCALE GENOMIC DNA]</scope>
    <source>
        <strain evidence="3 4">DSM 21988</strain>
    </source>
</reference>
<dbReference type="RefSeq" id="WP_060604246.1">
    <property type="nucleotide sequence ID" value="NZ_FQZC01000002.1"/>
</dbReference>
<feature type="chain" id="PRO_5045345325" evidence="1">
    <location>
        <begin position="21"/>
        <end position="145"/>
    </location>
</feature>
<name>A0ABY1IGY1_9HYPH</name>
<feature type="domain" description="PRC-barrel" evidence="2">
    <location>
        <begin position="51"/>
        <end position="123"/>
    </location>
</feature>
<dbReference type="PANTHER" id="PTHR36505">
    <property type="entry name" value="BLR1072 PROTEIN"/>
    <property type="match status" value="1"/>
</dbReference>
<comment type="caution">
    <text evidence="3">The sequence shown here is derived from an EMBL/GenBank/DDBJ whole genome shotgun (WGS) entry which is preliminary data.</text>
</comment>
<dbReference type="Proteomes" id="UP000184290">
    <property type="component" value="Unassembled WGS sequence"/>
</dbReference>
<keyword evidence="4" id="KW-1185">Reference proteome</keyword>
<keyword evidence="1" id="KW-0732">Signal</keyword>
<dbReference type="PANTHER" id="PTHR36505:SF1">
    <property type="entry name" value="BLR1072 PROTEIN"/>
    <property type="match status" value="1"/>
</dbReference>
<protein>
    <submittedName>
        <fullName evidence="3">PRC-barrel domain-containing protein</fullName>
    </submittedName>
</protein>
<dbReference type="InterPro" id="IPR027275">
    <property type="entry name" value="PRC-brl_dom"/>
</dbReference>